<keyword evidence="1" id="KW-0723">Serine/threonine-protein kinase</keyword>
<dbReference type="PROSITE" id="PS00107">
    <property type="entry name" value="PROTEIN_KINASE_ATP"/>
    <property type="match status" value="1"/>
</dbReference>
<dbReference type="Proteomes" id="UP000722791">
    <property type="component" value="Unassembled WGS sequence"/>
</dbReference>
<dbReference type="AlphaFoldDB" id="A0A8J4GB19"/>
<dbReference type="InterPro" id="IPR000719">
    <property type="entry name" value="Prot_kinase_dom"/>
</dbReference>
<keyword evidence="3 6" id="KW-0547">Nucleotide-binding</keyword>
<dbReference type="SUPFAM" id="SSF56112">
    <property type="entry name" value="Protein kinase-like (PK-like)"/>
    <property type="match status" value="1"/>
</dbReference>
<feature type="domain" description="Protein kinase" evidence="8">
    <location>
        <begin position="99"/>
        <end position="360"/>
    </location>
</feature>
<evidence type="ECO:0000256" key="2">
    <source>
        <dbReference type="ARBA" id="ARBA00022679"/>
    </source>
</evidence>
<protein>
    <recommendedName>
        <fullName evidence="8">Protein kinase domain-containing protein</fullName>
    </recommendedName>
</protein>
<proteinExistence type="predicted"/>
<dbReference type="Pfam" id="PF00069">
    <property type="entry name" value="Pkinase"/>
    <property type="match status" value="1"/>
</dbReference>
<dbReference type="Gene3D" id="3.30.200.20">
    <property type="entry name" value="Phosphorylase Kinase, domain 1"/>
    <property type="match status" value="1"/>
</dbReference>
<accession>A0A8J4GB19</accession>
<keyword evidence="5 6" id="KW-0067">ATP-binding</keyword>
<evidence type="ECO:0000259" key="8">
    <source>
        <dbReference type="PROSITE" id="PS50011"/>
    </source>
</evidence>
<dbReference type="GO" id="GO:0005952">
    <property type="term" value="C:cAMP-dependent protein kinase complex"/>
    <property type="evidence" value="ECO:0007669"/>
    <property type="project" value="TreeGrafter"/>
</dbReference>
<keyword evidence="4" id="KW-0418">Kinase</keyword>
<feature type="compositionally biased region" description="Low complexity" evidence="7">
    <location>
        <begin position="79"/>
        <end position="91"/>
    </location>
</feature>
<evidence type="ECO:0000313" key="10">
    <source>
        <dbReference type="Proteomes" id="UP000722791"/>
    </source>
</evidence>
<evidence type="ECO:0000256" key="7">
    <source>
        <dbReference type="SAM" id="MobiDB-lite"/>
    </source>
</evidence>
<feature type="region of interest" description="Disordered" evidence="7">
    <location>
        <begin position="60"/>
        <end position="91"/>
    </location>
</feature>
<dbReference type="InterPro" id="IPR011009">
    <property type="entry name" value="Kinase-like_dom_sf"/>
</dbReference>
<name>A0A8J4GB19_9CHLO</name>
<dbReference type="GO" id="GO:0004691">
    <property type="term" value="F:cAMP-dependent protein kinase activity"/>
    <property type="evidence" value="ECO:0007669"/>
    <property type="project" value="TreeGrafter"/>
</dbReference>
<dbReference type="PROSITE" id="PS50011">
    <property type="entry name" value="PROTEIN_KINASE_DOM"/>
    <property type="match status" value="1"/>
</dbReference>
<organism evidence="9 10">
    <name type="scientific">Volvox reticuliferus</name>
    <dbReference type="NCBI Taxonomy" id="1737510"/>
    <lineage>
        <taxon>Eukaryota</taxon>
        <taxon>Viridiplantae</taxon>
        <taxon>Chlorophyta</taxon>
        <taxon>core chlorophytes</taxon>
        <taxon>Chlorophyceae</taxon>
        <taxon>CS clade</taxon>
        <taxon>Chlamydomonadales</taxon>
        <taxon>Volvocaceae</taxon>
        <taxon>Volvox</taxon>
    </lineage>
</organism>
<evidence type="ECO:0000256" key="5">
    <source>
        <dbReference type="ARBA" id="ARBA00022840"/>
    </source>
</evidence>
<feature type="region of interest" description="Disordered" evidence="7">
    <location>
        <begin position="1"/>
        <end position="27"/>
    </location>
</feature>
<dbReference type="InterPro" id="IPR017441">
    <property type="entry name" value="Protein_kinase_ATP_BS"/>
</dbReference>
<feature type="binding site" evidence="6">
    <location>
        <position position="128"/>
    </location>
    <ligand>
        <name>ATP</name>
        <dbReference type="ChEBI" id="CHEBI:30616"/>
    </ligand>
</feature>
<gene>
    <name evidence="9" type="ORF">Vretimale_8292</name>
</gene>
<sequence length="360" mass="40898">MEQGTSSAIMPAQPAGQKEISKKGGWKNTIISELRRRYKPESQSCTQSSDNNTVKVQVLSGHEGGSPVAKRQDSTCSVASTATQPASPASSRLPCKADFEWVRVIGAGTFGRVSLSRHIESNKLVAIKTLSKAAVIRENQVQHVLDERAMLAYVSGYPFIINLLTTFQDRDNLYLVMDYVPGGEFFTHMRDHGRLREEHARFYIAQIVLALEYLHNKGIAYRDLKGHSTCVDWWSLGCVVYEMLHGFPPFYTGNPQDTYRRILVRDLVFPPHIGPWARDLIHRLLQVRYAAATLPAAKHPMGETGFPAGVPWIERSYRRSYTKRGEALRSTRFGFRRFYRLLFRLLFRLLSIFLTTISDL</sequence>
<evidence type="ECO:0000256" key="3">
    <source>
        <dbReference type="ARBA" id="ARBA00022741"/>
    </source>
</evidence>
<comment type="caution">
    <text evidence="9">The sequence shown here is derived from an EMBL/GenBank/DDBJ whole genome shotgun (WGS) entry which is preliminary data.</text>
</comment>
<evidence type="ECO:0000256" key="1">
    <source>
        <dbReference type="ARBA" id="ARBA00022527"/>
    </source>
</evidence>
<dbReference type="Gene3D" id="1.10.510.10">
    <property type="entry name" value="Transferase(Phosphotransferase) domain 1"/>
    <property type="match status" value="2"/>
</dbReference>
<dbReference type="GO" id="GO:0005524">
    <property type="term" value="F:ATP binding"/>
    <property type="evidence" value="ECO:0007669"/>
    <property type="project" value="UniProtKB-UniRule"/>
</dbReference>
<evidence type="ECO:0000256" key="6">
    <source>
        <dbReference type="PROSITE-ProRule" id="PRU10141"/>
    </source>
</evidence>
<reference evidence="9" key="1">
    <citation type="journal article" date="2021" name="Proc. Natl. Acad. Sci. U.S.A.">
        <title>Three genomes in the algal genus Volvox reveal the fate of a haploid sex-determining region after a transition to homothallism.</title>
        <authorList>
            <person name="Yamamoto K."/>
            <person name="Hamaji T."/>
            <person name="Kawai-Toyooka H."/>
            <person name="Matsuzaki R."/>
            <person name="Takahashi F."/>
            <person name="Nishimura Y."/>
            <person name="Kawachi M."/>
            <person name="Noguchi H."/>
            <person name="Minakuchi Y."/>
            <person name="Umen J.G."/>
            <person name="Toyoda A."/>
            <person name="Nozaki H."/>
        </authorList>
    </citation>
    <scope>NUCLEOTIDE SEQUENCE</scope>
    <source>
        <strain evidence="9">NIES-3785</strain>
    </source>
</reference>
<dbReference type="EMBL" id="BNCQ01000014">
    <property type="protein sequence ID" value="GIM03536.1"/>
    <property type="molecule type" value="Genomic_DNA"/>
</dbReference>
<evidence type="ECO:0000313" key="9">
    <source>
        <dbReference type="EMBL" id="GIM03536.1"/>
    </source>
</evidence>
<dbReference type="PANTHER" id="PTHR24353:SF37">
    <property type="entry name" value="CAMP-DEPENDENT PROTEIN KINASE CATALYTIC SUBUNIT PRKX"/>
    <property type="match status" value="1"/>
</dbReference>
<keyword evidence="2" id="KW-0808">Transferase</keyword>
<dbReference type="PANTHER" id="PTHR24353">
    <property type="entry name" value="CYCLIC NUCLEOTIDE-DEPENDENT PROTEIN KINASE"/>
    <property type="match status" value="1"/>
</dbReference>
<evidence type="ECO:0000256" key="4">
    <source>
        <dbReference type="ARBA" id="ARBA00022777"/>
    </source>
</evidence>